<keyword evidence="1" id="KW-0732">Signal</keyword>
<reference evidence="3" key="1">
    <citation type="submission" date="2024-01" db="EMBL/GenBank/DDBJ databases">
        <title>Bank of Algae and Cyanobacteria of the Azores (BACA) strain genomes.</title>
        <authorList>
            <person name="Luz R."/>
            <person name="Cordeiro R."/>
            <person name="Fonseca A."/>
            <person name="Goncalves V."/>
        </authorList>
    </citation>
    <scope>NUCLEOTIDE SEQUENCE</scope>
    <source>
        <strain evidence="3">BACA0141</strain>
    </source>
</reference>
<feature type="signal peptide" evidence="1">
    <location>
        <begin position="1"/>
        <end position="28"/>
    </location>
</feature>
<dbReference type="Pfam" id="PF05860">
    <property type="entry name" value="TPS"/>
    <property type="match status" value="1"/>
</dbReference>
<dbReference type="RefSeq" id="WP_330486028.1">
    <property type="nucleotide sequence ID" value="NZ_JAZBJZ010000147.1"/>
</dbReference>
<proteinExistence type="predicted"/>
<evidence type="ECO:0000313" key="3">
    <source>
        <dbReference type="EMBL" id="MEE3719592.1"/>
    </source>
</evidence>
<keyword evidence="4" id="KW-1185">Reference proteome</keyword>
<dbReference type="InterPro" id="IPR012334">
    <property type="entry name" value="Pectin_lyas_fold"/>
</dbReference>
<protein>
    <submittedName>
        <fullName evidence="3">Filamentous hemagglutinin N-terminal domain-containing protein</fullName>
    </submittedName>
</protein>
<dbReference type="AlphaFoldDB" id="A0AAW9PYS5"/>
<evidence type="ECO:0000256" key="1">
    <source>
        <dbReference type="SAM" id="SignalP"/>
    </source>
</evidence>
<feature type="chain" id="PRO_5044027097" evidence="1">
    <location>
        <begin position="29"/>
        <end position="1080"/>
    </location>
</feature>
<sequence>MELTRRIAHRSIYLTSAFFLTYFTTALAATAQIVPDKTLPVNSTVTTTGQLHTIDGGTTRGVNLYHSFQDFSVPTNNTAYFNNAPQVQNILTRVTGSTASDVDGTIRANGNANLYLLNPNGITFGQNAKLEIGGSFTGSTGSSFKFPDGSEFSAKNPQAPPLLTMSITPGVQYGQTDPRSMVTNAGSLTVREGQGIALQGGTVSSTGVLTAPSGTVQVLGNQVSLLNNARIDVSGTNGGGTVLVGGDYQGKGTVPNAQQTFIDRGVTINADALQNGNGGKVIIWADKLTEFYGSVTARGANLSDKKTVGDGGFTEISGKQNLYFDGKVDLRAANGKLGTLLLDPTDVIISNGSTPGTTLLEAVLENTLTTTNVSLDATNDIIIGGLADGLLKSTLGSITFQADSDGDNVGSFSMNPGNTIKTYGQDVAISGANATISGGGIDTQKELGQTNGNNGNVTIAATGSITFDNNSHIFTDVNGVVGNAGDINLSARNISFTNGAQVQADTFGTGNAGEITIAAIDSVLFSGSLSGASSNVNKNGLGNAGSVTINARTISILDGATLGSSVRDLAKGNAGTITLKATDTVLLSGVSPQRPLGYSAALSIVEELGVGNAGNVIIDARSVSILDGARLSSEVFGQGKGGEISITAKDNVLFSGSSLGFLSSAFTDVNTSGVGNAGNIIVKARSVSVTNGAQIASEIYGIGNAGNIKINAVENVLISGSPSGLFSRVREQAVGEGGTISIKAQALNVQNGGQITASTSSSGKAGTIEILLGSSLIVNGTGSIISATTDRGSTGKGGDIFIDPQVITLQNGAKIAVGSQGSGIGGNITIFSNILTLLNGSSITAETASTNGGNITLNIPAYLLLRYGSQISTTAGTALAGGNGGNININAGFIIGVKGENSDIFANAFTGNGGNVNITTNAIFGLEFRPKLTSFSDITASSQFGLQGSVLVTTPGLDPSRGLTTLPLNLTDPTKQVSQSCAIGGKLANRDNRFTISGKGGLPKSPTDELSSIHPLVELADLVPSSTNSISATEQKQEVTQEVPKRIIEANTLVRDSEGVLHLVAASNPLSPAIPQLVCP</sequence>
<dbReference type="InterPro" id="IPR011050">
    <property type="entry name" value="Pectin_lyase_fold/virulence"/>
</dbReference>
<evidence type="ECO:0000259" key="2">
    <source>
        <dbReference type="SMART" id="SM00912"/>
    </source>
</evidence>
<dbReference type="SMART" id="SM00912">
    <property type="entry name" value="Haemagg_act"/>
    <property type="match status" value="1"/>
</dbReference>
<comment type="caution">
    <text evidence="3">The sequence shown here is derived from an EMBL/GenBank/DDBJ whole genome shotgun (WGS) entry which is preliminary data.</text>
</comment>
<dbReference type="NCBIfam" id="TIGR01901">
    <property type="entry name" value="adhes_NPXG"/>
    <property type="match status" value="1"/>
</dbReference>
<name>A0AAW9PYS5_9CYAN</name>
<dbReference type="SUPFAM" id="SSF51126">
    <property type="entry name" value="Pectin lyase-like"/>
    <property type="match status" value="3"/>
</dbReference>
<evidence type="ECO:0000313" key="4">
    <source>
        <dbReference type="Proteomes" id="UP001333818"/>
    </source>
</evidence>
<organism evidence="3 4">
    <name type="scientific">Tumidithrix elongata BACA0141</name>
    <dbReference type="NCBI Taxonomy" id="2716417"/>
    <lineage>
        <taxon>Bacteria</taxon>
        <taxon>Bacillati</taxon>
        <taxon>Cyanobacteriota</taxon>
        <taxon>Cyanophyceae</taxon>
        <taxon>Pseudanabaenales</taxon>
        <taxon>Pseudanabaenaceae</taxon>
        <taxon>Tumidithrix</taxon>
        <taxon>Tumidithrix elongata</taxon>
    </lineage>
</organism>
<dbReference type="Proteomes" id="UP001333818">
    <property type="component" value="Unassembled WGS sequence"/>
</dbReference>
<dbReference type="InterPro" id="IPR008638">
    <property type="entry name" value="FhaB/CdiA-like_TPS"/>
</dbReference>
<accession>A0AAW9PYS5</accession>
<gene>
    <name evidence="3" type="ORF">V2H45_22885</name>
</gene>
<dbReference type="Gene3D" id="2.160.20.10">
    <property type="entry name" value="Single-stranded right-handed beta-helix, Pectin lyase-like"/>
    <property type="match status" value="4"/>
</dbReference>
<dbReference type="EMBL" id="JAZBJZ010000147">
    <property type="protein sequence ID" value="MEE3719592.1"/>
    <property type="molecule type" value="Genomic_DNA"/>
</dbReference>
<feature type="domain" description="Filamentous haemagglutinin FhaB/tRNA nuclease CdiA-like TPS" evidence="2">
    <location>
        <begin position="36"/>
        <end position="147"/>
    </location>
</feature>